<organism evidence="3 4">
    <name type="scientific">Enterococcus cecorum</name>
    <dbReference type="NCBI Taxonomy" id="44008"/>
    <lineage>
        <taxon>Bacteria</taxon>
        <taxon>Bacillati</taxon>
        <taxon>Bacillota</taxon>
        <taxon>Bacilli</taxon>
        <taxon>Lactobacillales</taxon>
        <taxon>Enterococcaceae</taxon>
        <taxon>Enterococcus</taxon>
    </lineage>
</organism>
<dbReference type="Proteomes" id="UP000196074">
    <property type="component" value="Unassembled WGS sequence"/>
</dbReference>
<feature type="domain" description="Transposase IS204/IS1001/IS1096/IS1165 DDE" evidence="1">
    <location>
        <begin position="179"/>
        <end position="430"/>
    </location>
</feature>
<evidence type="ECO:0000259" key="2">
    <source>
        <dbReference type="Pfam" id="PF14690"/>
    </source>
</evidence>
<feature type="domain" description="Transposase IS204/IS1001/IS1096/IS1165 zinc-finger" evidence="2">
    <location>
        <begin position="63"/>
        <end position="107"/>
    </location>
</feature>
<evidence type="ECO:0000313" key="3">
    <source>
        <dbReference type="EMBL" id="OUQ08958.1"/>
    </source>
</evidence>
<protein>
    <submittedName>
        <fullName evidence="3">ISL3 family transposase</fullName>
    </submittedName>
</protein>
<dbReference type="Pfam" id="PF14690">
    <property type="entry name" value="Zn_ribbon_ISL3"/>
    <property type="match status" value="1"/>
</dbReference>
<dbReference type="InterPro" id="IPR029261">
    <property type="entry name" value="Transposase_Znf"/>
</dbReference>
<sequence>MSLLNNIKKTCQSTTTFIKNIFNIKDDNITFPTYTDALSEEEVHGVPSKVFSGLLSYPENPYCCPKCGGIGSVIKHTPKASLIQMIPYQMVPTYLRLYKQRYRCKDCDHTFSATTNIVDENCYISKALKFAILNDLKQKCSMTDIANRYFVSPKTVERILKSYTYEVNPYTYQLPECLLVDEFKGTKDCHTKFCFIFSDGETGKIIDILNDRRNFAIKDYFLHFSLENRCRVKYVVMDMNAFYPYAIKEIFPNAEIIIDRFHIVHQLNRALNNKRIQVMKEQKNKESRHYTKLKRYWKFVLTHEDNLNYEKRLQYPLFDKKFVTQTEVVDTLLSFDEGFKQCYQIYQSLLGHFKDKEYNEFFNILYNLPQDLDKDFKKSIKYLTKQTRNVKNALKLPYSNGKLEGKNNLIKVFQRIAFGFRNFGNMRRRIFLYEEKWQTKKPKKRKCRRKTA</sequence>
<dbReference type="PANTHER" id="PTHR33498">
    <property type="entry name" value="TRANSPOSASE FOR INSERTION SEQUENCE ELEMENT IS1557"/>
    <property type="match status" value="1"/>
</dbReference>
<comment type="caution">
    <text evidence="3">The sequence shown here is derived from an EMBL/GenBank/DDBJ whole genome shotgun (WGS) entry which is preliminary data.</text>
</comment>
<dbReference type="AlphaFoldDB" id="A0A1Y4QUH2"/>
<proteinExistence type="predicted"/>
<name>A0A1Y4QUH2_9ENTE</name>
<evidence type="ECO:0000313" key="4">
    <source>
        <dbReference type="Proteomes" id="UP000196074"/>
    </source>
</evidence>
<dbReference type="Pfam" id="PF01610">
    <property type="entry name" value="DDE_Tnp_ISL3"/>
    <property type="match status" value="1"/>
</dbReference>
<dbReference type="NCBIfam" id="NF033550">
    <property type="entry name" value="transpos_ISL3"/>
    <property type="match status" value="1"/>
</dbReference>
<dbReference type="RefSeq" id="WP_087215917.1">
    <property type="nucleotide sequence ID" value="NZ_JAZKJQ010000002.1"/>
</dbReference>
<dbReference type="PANTHER" id="PTHR33498:SF1">
    <property type="entry name" value="TRANSPOSASE FOR INSERTION SEQUENCE ELEMENT IS1557"/>
    <property type="match status" value="1"/>
</dbReference>
<dbReference type="InterPro" id="IPR002560">
    <property type="entry name" value="Transposase_DDE"/>
</dbReference>
<gene>
    <name evidence="3" type="ORF">B5E88_10475</name>
</gene>
<reference evidence="4" key="1">
    <citation type="submission" date="2017-04" db="EMBL/GenBank/DDBJ databases">
        <title>Function of individual gut microbiota members based on whole genome sequencing of pure cultures obtained from chicken caecum.</title>
        <authorList>
            <person name="Medvecky M."/>
            <person name="Cejkova D."/>
            <person name="Polansky O."/>
            <person name="Karasova D."/>
            <person name="Kubasova T."/>
            <person name="Cizek A."/>
            <person name="Rychlik I."/>
        </authorList>
    </citation>
    <scope>NUCLEOTIDE SEQUENCE [LARGE SCALE GENOMIC DNA]</scope>
    <source>
        <strain evidence="4">An144</strain>
    </source>
</reference>
<accession>A0A1Y4QUH2</accession>
<dbReference type="InterPro" id="IPR047951">
    <property type="entry name" value="Transpos_ISL3"/>
</dbReference>
<dbReference type="EMBL" id="NFLC01000026">
    <property type="protein sequence ID" value="OUQ08958.1"/>
    <property type="molecule type" value="Genomic_DNA"/>
</dbReference>
<evidence type="ECO:0000259" key="1">
    <source>
        <dbReference type="Pfam" id="PF01610"/>
    </source>
</evidence>